<dbReference type="Pfam" id="PF09836">
    <property type="entry name" value="DUF2063"/>
    <property type="match status" value="1"/>
</dbReference>
<evidence type="ECO:0000313" key="2">
    <source>
        <dbReference type="EMBL" id="SQG89516.1"/>
    </source>
</evidence>
<dbReference type="Gene3D" id="1.10.150.690">
    <property type="entry name" value="DUF2063"/>
    <property type="match status" value="1"/>
</dbReference>
<dbReference type="InterPro" id="IPR018640">
    <property type="entry name" value="DUF2063"/>
</dbReference>
<dbReference type="AlphaFoldDB" id="A0AAX2ISQ0"/>
<evidence type="ECO:0000313" key="3">
    <source>
        <dbReference type="Proteomes" id="UP000249566"/>
    </source>
</evidence>
<sequence>MKPGNLPVMPTIKQIQEFFLNTVLNQQNTAIFAYFCPNEITNEFRFNIYRNTILQNLRHSLEITFPAIWKLVGKECADGLALLFVQDKNNLPTTNCLDDWGEKFPLFLKNNPTVSHLLYLKDIAEIEWLKHLSYCSRDYLVFDPRILQNHLNERVEKLTLLFNPSVFLYSSPYYLKNIFNLIENPQETDSIDFQQIPSYAVISRQNDQIITHWITQDLFQFLCHIKAGTSLGCAYENALENNSDFDLLTALQFLLKNELLEHSFINSNHHTNNCPE</sequence>
<dbReference type="Proteomes" id="UP000249566">
    <property type="component" value="Chromosome 1"/>
</dbReference>
<protein>
    <submittedName>
        <fullName evidence="2">Uncharacterized protein conserved in bacteria (DUF2063)</fullName>
    </submittedName>
</protein>
<reference evidence="2 3" key="1">
    <citation type="submission" date="2018-06" db="EMBL/GenBank/DDBJ databases">
        <authorList>
            <consortium name="Pathogen Informatics"/>
            <person name="Doyle S."/>
        </authorList>
    </citation>
    <scope>NUCLEOTIDE SEQUENCE [LARGE SCALE GENOMIC DNA]</scope>
    <source>
        <strain evidence="2 3">NCTC12272</strain>
    </source>
</reference>
<organism evidence="2 3">
    <name type="scientific">Legionella pneumophila subsp. pascullei</name>
    <dbReference type="NCBI Taxonomy" id="91890"/>
    <lineage>
        <taxon>Bacteria</taxon>
        <taxon>Pseudomonadati</taxon>
        <taxon>Pseudomonadota</taxon>
        <taxon>Gammaproteobacteria</taxon>
        <taxon>Legionellales</taxon>
        <taxon>Legionellaceae</taxon>
        <taxon>Legionella</taxon>
    </lineage>
</organism>
<gene>
    <name evidence="2" type="ORF">NCTC12272_00699</name>
</gene>
<accession>A0AAX2ISQ0</accession>
<dbReference type="InterPro" id="IPR044922">
    <property type="entry name" value="DUF2063_N_sf"/>
</dbReference>
<evidence type="ECO:0000259" key="1">
    <source>
        <dbReference type="Pfam" id="PF09836"/>
    </source>
</evidence>
<proteinExistence type="predicted"/>
<dbReference type="EMBL" id="LS483412">
    <property type="protein sequence ID" value="SQG89516.1"/>
    <property type="molecule type" value="Genomic_DNA"/>
</dbReference>
<feature type="domain" description="Putative DNA-binding" evidence="1">
    <location>
        <begin position="14"/>
        <end position="108"/>
    </location>
</feature>
<name>A0AAX2ISQ0_LEGPN</name>